<dbReference type="Gene3D" id="3.40.30.10">
    <property type="entry name" value="Glutaredoxin"/>
    <property type="match status" value="1"/>
</dbReference>
<dbReference type="RefSeq" id="WP_067772634.1">
    <property type="nucleotide sequence ID" value="NZ_LIGX01000002.1"/>
</dbReference>
<dbReference type="Proteomes" id="UP000176204">
    <property type="component" value="Chromosome I"/>
</dbReference>
<gene>
    <name evidence="2" type="ORF">PYTT_0273</name>
</gene>
<organism evidence="2 3">
    <name type="scientific">Akkermansia glycaniphila</name>
    <dbReference type="NCBI Taxonomy" id="1679444"/>
    <lineage>
        <taxon>Bacteria</taxon>
        <taxon>Pseudomonadati</taxon>
        <taxon>Verrucomicrobiota</taxon>
        <taxon>Verrucomicrobiia</taxon>
        <taxon>Verrucomicrobiales</taxon>
        <taxon>Akkermansiaceae</taxon>
        <taxon>Akkermansia</taxon>
    </lineage>
</organism>
<dbReference type="EMBL" id="LT629973">
    <property type="protein sequence ID" value="SEH72781.1"/>
    <property type="molecule type" value="Genomic_DNA"/>
</dbReference>
<dbReference type="AlphaFoldDB" id="A0A1C7PIX3"/>
<evidence type="ECO:0000313" key="2">
    <source>
        <dbReference type="EMBL" id="SEH72781.1"/>
    </source>
</evidence>
<feature type="signal peptide" evidence="1">
    <location>
        <begin position="1"/>
        <end position="20"/>
    </location>
</feature>
<protein>
    <submittedName>
        <fullName evidence="2">Thioredoxin-like fold</fullName>
    </submittedName>
</protein>
<evidence type="ECO:0000256" key="1">
    <source>
        <dbReference type="SAM" id="SignalP"/>
    </source>
</evidence>
<keyword evidence="1" id="KW-0732">Signal</keyword>
<dbReference type="KEGG" id="agl:PYTT_0273"/>
<sequence>MKTLYTLALAALLSSAPLMAVQQAATYEDAAKKAKDDGILIYMYGAGWDKIGEKMLTTLWKSREIDKIAGQAIMLTLPVYQNPTEAEKKTTAKILGNYKLPNGIASYPCILMLDRNGRPYATIQGNALTESPSQAVQTIRSNMDKLEQRTKLVQQAEKAQGLEKAKLLGKTCDLGIATPDKLLDMIKQADPDDKSGYVRRLQFSPWALGDQIKELDADEAVSRVRRMADDPAYTPHQKQEMYAVLTGKLRRNSPAYDMKKLRTLFEEMRDFDPESMYGVAAASSIDAWCTTFSLARGWSPRIFDDGGPVELEGSHPVKDKGTYIITFNYQRGMHALGVKSVAVYDGNTLVAQDKHTASAGRNAKDNTYTLKVPKPLKNPRIVCEFEQNGGKDTYGSLSIKKQ</sequence>
<keyword evidence="3" id="KW-1185">Reference proteome</keyword>
<reference evidence="3" key="1">
    <citation type="submission" date="2016-09" db="EMBL/GenBank/DDBJ databases">
        <authorList>
            <person name="Koehorst J."/>
        </authorList>
    </citation>
    <scope>NUCLEOTIDE SEQUENCE [LARGE SCALE GENOMIC DNA]</scope>
</reference>
<accession>A0A1C7PIX3</accession>
<name>A0A1C7PIX3_9BACT</name>
<dbReference type="STRING" id="1679444.PYTT_0273"/>
<evidence type="ECO:0000313" key="3">
    <source>
        <dbReference type="Proteomes" id="UP000176204"/>
    </source>
</evidence>
<proteinExistence type="predicted"/>
<feature type="chain" id="PRO_5014266627" evidence="1">
    <location>
        <begin position="21"/>
        <end position="402"/>
    </location>
</feature>